<dbReference type="InterPro" id="IPR050416">
    <property type="entry name" value="FAD-linked_Oxidoreductase"/>
</dbReference>
<evidence type="ECO:0000256" key="1">
    <source>
        <dbReference type="ARBA" id="ARBA00001974"/>
    </source>
</evidence>
<dbReference type="InterPro" id="IPR012951">
    <property type="entry name" value="BBE"/>
</dbReference>
<dbReference type="Gene3D" id="3.40.462.20">
    <property type="match status" value="1"/>
</dbReference>
<dbReference type="GO" id="GO:0016491">
    <property type="term" value="F:oxidoreductase activity"/>
    <property type="evidence" value="ECO:0007669"/>
    <property type="project" value="UniProtKB-KW"/>
</dbReference>
<protein>
    <submittedName>
        <fullName evidence="7">Chanoclavine-I synthase oxidoreductase protein</fullName>
    </submittedName>
</protein>
<reference evidence="7 8" key="1">
    <citation type="submission" date="2018-02" db="EMBL/GenBank/DDBJ databases">
        <title>The genomes of Aspergillus section Nigri reveals drivers in fungal speciation.</title>
        <authorList>
            <consortium name="DOE Joint Genome Institute"/>
            <person name="Vesth T.C."/>
            <person name="Nybo J."/>
            <person name="Theobald S."/>
            <person name="Brandl J."/>
            <person name="Frisvad J.C."/>
            <person name="Nielsen K.F."/>
            <person name="Lyhne E.K."/>
            <person name="Kogle M.E."/>
            <person name="Kuo A."/>
            <person name="Riley R."/>
            <person name="Clum A."/>
            <person name="Nolan M."/>
            <person name="Lipzen A."/>
            <person name="Salamov A."/>
            <person name="Henrissat B."/>
            <person name="Wiebenga A."/>
            <person name="De vries R.P."/>
            <person name="Grigoriev I.V."/>
            <person name="Mortensen U.H."/>
            <person name="Andersen M.R."/>
            <person name="Baker S.E."/>
        </authorList>
    </citation>
    <scope>NUCLEOTIDE SEQUENCE [LARGE SCALE GENOMIC DNA]</scope>
    <source>
        <strain evidence="7 8">CBS 101889</strain>
    </source>
</reference>
<comment type="similarity">
    <text evidence="2">Belongs to the oxygen-dependent FAD-linked oxidoreductase family.</text>
</comment>
<accession>A0A395I5X1</accession>
<keyword evidence="5" id="KW-0560">Oxidoreductase</keyword>
<evidence type="ECO:0000259" key="6">
    <source>
        <dbReference type="PROSITE" id="PS51387"/>
    </source>
</evidence>
<dbReference type="OrthoDB" id="9983560at2759"/>
<dbReference type="Pfam" id="PF01565">
    <property type="entry name" value="FAD_binding_4"/>
    <property type="match status" value="1"/>
</dbReference>
<dbReference type="InterPro" id="IPR016169">
    <property type="entry name" value="FAD-bd_PCMH_sub2"/>
</dbReference>
<feature type="domain" description="FAD-binding PCMH-type" evidence="6">
    <location>
        <begin position="106"/>
        <end position="291"/>
    </location>
</feature>
<evidence type="ECO:0000256" key="3">
    <source>
        <dbReference type="ARBA" id="ARBA00022630"/>
    </source>
</evidence>
<dbReference type="PROSITE" id="PS51387">
    <property type="entry name" value="FAD_PCMH"/>
    <property type="match status" value="1"/>
</dbReference>
<dbReference type="Pfam" id="PF08031">
    <property type="entry name" value="BBE"/>
    <property type="match status" value="1"/>
</dbReference>
<keyword evidence="8" id="KW-1185">Reference proteome</keyword>
<dbReference type="InterPro" id="IPR016166">
    <property type="entry name" value="FAD-bd_PCMH"/>
</dbReference>
<organism evidence="7 8">
    <name type="scientific">Aspergillus homomorphus (strain CBS 101889)</name>
    <dbReference type="NCBI Taxonomy" id="1450537"/>
    <lineage>
        <taxon>Eukaryota</taxon>
        <taxon>Fungi</taxon>
        <taxon>Dikarya</taxon>
        <taxon>Ascomycota</taxon>
        <taxon>Pezizomycotina</taxon>
        <taxon>Eurotiomycetes</taxon>
        <taxon>Eurotiomycetidae</taxon>
        <taxon>Eurotiales</taxon>
        <taxon>Aspergillaceae</taxon>
        <taxon>Aspergillus</taxon>
        <taxon>Aspergillus subgen. Circumdati</taxon>
    </lineage>
</organism>
<dbReference type="GeneID" id="37204055"/>
<dbReference type="Proteomes" id="UP000248961">
    <property type="component" value="Unassembled WGS sequence"/>
</dbReference>
<evidence type="ECO:0000313" key="8">
    <source>
        <dbReference type="Proteomes" id="UP000248961"/>
    </source>
</evidence>
<dbReference type="SUPFAM" id="SSF56176">
    <property type="entry name" value="FAD-binding/transporter-associated domain-like"/>
    <property type="match status" value="1"/>
</dbReference>
<dbReference type="VEuPathDB" id="FungiDB:BO97DRAFT_468678"/>
<proteinExistence type="inferred from homology"/>
<dbReference type="STRING" id="1450537.A0A395I5X1"/>
<name>A0A395I5X1_ASPHC</name>
<dbReference type="AlphaFoldDB" id="A0A395I5X1"/>
<evidence type="ECO:0000256" key="5">
    <source>
        <dbReference type="ARBA" id="ARBA00023002"/>
    </source>
</evidence>
<keyword evidence="4" id="KW-0274">FAD</keyword>
<dbReference type="GO" id="GO:0071949">
    <property type="term" value="F:FAD binding"/>
    <property type="evidence" value="ECO:0007669"/>
    <property type="project" value="InterPro"/>
</dbReference>
<dbReference type="PANTHER" id="PTHR42973">
    <property type="entry name" value="BINDING OXIDOREDUCTASE, PUTATIVE (AFU_ORTHOLOGUE AFUA_1G17690)-RELATED"/>
    <property type="match status" value="1"/>
</dbReference>
<dbReference type="InterPro" id="IPR036318">
    <property type="entry name" value="FAD-bd_PCMH-like_sf"/>
</dbReference>
<dbReference type="Gene3D" id="3.30.465.10">
    <property type="match status" value="1"/>
</dbReference>
<dbReference type="InterPro" id="IPR006094">
    <property type="entry name" value="Oxid_FAD_bind_N"/>
</dbReference>
<sequence length="603" mass="64785">MLDWRSFWIDERYCRCQPHEPCWPRSEEWAGLNASLNGVLSSVRPVASVCHDPTFNETACTELHQLAVDSGWRAAQAGALQHWVWETGTGNNESCLVGSPRGEICHQGQIPLYSAAVESAQDVQQVVRFANAHRLRIVVKNTGHDGAGRSAAAAAVQIHMHRLQNITYHEDFLVSGVPRVGAGRAVTIGAGVMHGQLYASGALQGFLAVGGECPTVGAAGGFLQGGGVSSFFSYAHGLAVDNLLELQVVTADGKVVIANDHQNQDLFWAMRGGGGATFGIVLHATLRVHPDSPAVVTSIALSAPHSNASASASGSWTAGLTSLLTTLQSMNAVAHTPGQLIVSPASTTVLQATLDIYSLNTSEASEDVEQRIRHHLSPLNSWKDVSYNVTSKVLPRLSSALRTASDIYPDNYGILQGSMLVSNRLFFSADGPRQMATTIARLPMQPGDLLFTSNLGGGVAAADPDPPFSQTAMHPAWRSSAHLITFVRSVEPSMAGKTAAIEELTGVQLPLLYSLEEPAARVSYLNLAAPSESQFQQVYWGEQHYARLAAVKRKVDKDGLFFARFGVGSEEWDEDGTCRWPVGRFARVRAGLAAFTQRLAIWQ</sequence>
<comment type="cofactor">
    <cofactor evidence="1">
        <name>FAD</name>
        <dbReference type="ChEBI" id="CHEBI:57692"/>
    </cofactor>
</comment>
<evidence type="ECO:0000256" key="4">
    <source>
        <dbReference type="ARBA" id="ARBA00022827"/>
    </source>
</evidence>
<gene>
    <name evidence="7" type="ORF">BO97DRAFT_468678</name>
</gene>
<dbReference type="RefSeq" id="XP_025554349.1">
    <property type="nucleotide sequence ID" value="XM_025699766.1"/>
</dbReference>
<keyword evidence="3" id="KW-0285">Flavoprotein</keyword>
<dbReference type="EMBL" id="KZ824272">
    <property type="protein sequence ID" value="RAL15195.1"/>
    <property type="molecule type" value="Genomic_DNA"/>
</dbReference>
<evidence type="ECO:0000256" key="2">
    <source>
        <dbReference type="ARBA" id="ARBA00005466"/>
    </source>
</evidence>
<evidence type="ECO:0000313" key="7">
    <source>
        <dbReference type="EMBL" id="RAL15195.1"/>
    </source>
</evidence>
<dbReference type="PANTHER" id="PTHR42973:SF39">
    <property type="entry name" value="FAD-BINDING PCMH-TYPE DOMAIN-CONTAINING PROTEIN"/>
    <property type="match status" value="1"/>
</dbReference>